<name>A0ABU9KYJ5_9FLAO</name>
<dbReference type="RefSeq" id="WP_342159077.1">
    <property type="nucleotide sequence ID" value="NZ_JBCDNA010000001.1"/>
</dbReference>
<evidence type="ECO:0000313" key="3">
    <source>
        <dbReference type="Proteomes" id="UP001474120"/>
    </source>
</evidence>
<keyword evidence="1" id="KW-1133">Transmembrane helix</keyword>
<gene>
    <name evidence="2" type="ORF">AABB81_05140</name>
</gene>
<keyword evidence="3" id="KW-1185">Reference proteome</keyword>
<dbReference type="EMBL" id="JBCDNA010000001">
    <property type="protein sequence ID" value="MEL4455269.1"/>
    <property type="molecule type" value="Genomic_DNA"/>
</dbReference>
<dbReference type="Proteomes" id="UP001474120">
    <property type="component" value="Unassembled WGS sequence"/>
</dbReference>
<keyword evidence="1" id="KW-0472">Membrane</keyword>
<comment type="caution">
    <text evidence="2">The sequence shown here is derived from an EMBL/GenBank/DDBJ whole genome shotgun (WGS) entry which is preliminary data.</text>
</comment>
<sequence length="231" mass="27328">MLTENKFSKYLLYAIGEIVLVVFGILIALSINNWQQDNYNRNLEIRYITDLTNNLKKDSTSLHNLYKEALRASDAKDSIMEYLNQHDYKLDSLSVYFKYQWNPYKIFSPSTSIIDEMKSNGHLKIIRNEAIRKQIVDIYYTYELFTQDENLYRESTREIFMIAKANLKNISDYSNEEVKALLQEPKLANTIRKNFANGRVKSVTNAFKECNELLRTLDRYNQQITKAQQWL</sequence>
<keyword evidence="1" id="KW-0812">Transmembrane</keyword>
<accession>A0ABU9KYJ5</accession>
<proteinExistence type="predicted"/>
<reference evidence="2 3" key="1">
    <citation type="submission" date="2024-04" db="EMBL/GenBank/DDBJ databases">
        <title>whole genome sequencing of Lutimonas vermicola strain IMCC1616.</title>
        <authorList>
            <person name="Bae S.S."/>
        </authorList>
    </citation>
    <scope>NUCLEOTIDE SEQUENCE [LARGE SCALE GENOMIC DNA]</scope>
    <source>
        <strain evidence="2 3">IMCC1616</strain>
    </source>
</reference>
<feature type="transmembrane region" description="Helical" evidence="1">
    <location>
        <begin position="12"/>
        <end position="31"/>
    </location>
</feature>
<protein>
    <submittedName>
        <fullName evidence="2">DUF6090 family protein</fullName>
    </submittedName>
</protein>
<evidence type="ECO:0000313" key="2">
    <source>
        <dbReference type="EMBL" id="MEL4455269.1"/>
    </source>
</evidence>
<organism evidence="2 3">
    <name type="scientific">Lutimonas vermicola</name>
    <dbReference type="NCBI Taxonomy" id="414288"/>
    <lineage>
        <taxon>Bacteria</taxon>
        <taxon>Pseudomonadati</taxon>
        <taxon>Bacteroidota</taxon>
        <taxon>Flavobacteriia</taxon>
        <taxon>Flavobacteriales</taxon>
        <taxon>Flavobacteriaceae</taxon>
        <taxon>Lutimonas</taxon>
    </lineage>
</organism>
<evidence type="ECO:0000256" key="1">
    <source>
        <dbReference type="SAM" id="Phobius"/>
    </source>
</evidence>
<dbReference type="Pfam" id="PF19578">
    <property type="entry name" value="DUF6090"/>
    <property type="match status" value="1"/>
</dbReference>
<dbReference type="InterPro" id="IPR045749">
    <property type="entry name" value="DUF6090"/>
</dbReference>